<organism evidence="4 5">
    <name type="scientific">Phyllosticta capitalensis</name>
    <dbReference type="NCBI Taxonomy" id="121624"/>
    <lineage>
        <taxon>Eukaryota</taxon>
        <taxon>Fungi</taxon>
        <taxon>Dikarya</taxon>
        <taxon>Ascomycota</taxon>
        <taxon>Pezizomycotina</taxon>
        <taxon>Dothideomycetes</taxon>
        <taxon>Dothideomycetes incertae sedis</taxon>
        <taxon>Botryosphaeriales</taxon>
        <taxon>Phyllostictaceae</taxon>
        <taxon>Phyllosticta</taxon>
    </lineage>
</organism>
<feature type="region of interest" description="Disordered" evidence="1">
    <location>
        <begin position="1"/>
        <end position="53"/>
    </location>
</feature>
<feature type="transmembrane region" description="Helical" evidence="2">
    <location>
        <begin position="710"/>
        <end position="731"/>
    </location>
</feature>
<proteinExistence type="predicted"/>
<evidence type="ECO:0000313" key="5">
    <source>
        <dbReference type="Proteomes" id="UP001492380"/>
    </source>
</evidence>
<dbReference type="InterPro" id="IPR046623">
    <property type="entry name" value="DUF6536"/>
</dbReference>
<feature type="transmembrane region" description="Helical" evidence="2">
    <location>
        <begin position="134"/>
        <end position="154"/>
    </location>
</feature>
<feature type="transmembrane region" description="Helical" evidence="2">
    <location>
        <begin position="751"/>
        <end position="773"/>
    </location>
</feature>
<feature type="transmembrane region" description="Helical" evidence="2">
    <location>
        <begin position="451"/>
        <end position="474"/>
    </location>
</feature>
<feature type="transmembrane region" description="Helical" evidence="2">
    <location>
        <begin position="585"/>
        <end position="606"/>
    </location>
</feature>
<evidence type="ECO:0000313" key="4">
    <source>
        <dbReference type="EMBL" id="KAK8225898.1"/>
    </source>
</evidence>
<feature type="transmembrane region" description="Helical" evidence="2">
    <location>
        <begin position="248"/>
        <end position="274"/>
    </location>
</feature>
<keyword evidence="2" id="KW-1133">Transmembrane helix</keyword>
<evidence type="ECO:0000256" key="2">
    <source>
        <dbReference type="SAM" id="Phobius"/>
    </source>
</evidence>
<keyword evidence="5" id="KW-1185">Reference proteome</keyword>
<gene>
    <name evidence="4" type="ORF">HDK90DRAFT_514344</name>
</gene>
<sequence length="866" mass="95695">MSRTNPFRRGSYSRIGSAPRRDGSSEWHATSTGSNSEPLGEIELSDQPSANAGLSLDAPAKAKYASVDSTEVASRKSTISDFRSLADEELPAYSTYSSSYVPLTADPLENAHQSTRPGGGWWHEQMLVDRCLRVMAGMIFWLAVIMIVVCIALAPQFNKRIGWHSSTTSVAIFSGSETSMKNLSEGIKFLINIAATIILSASNTYQQLLTSLKIEDIKYILTNFGDSRVGTNSPFAIKHKKFGRQKAWISWIFLVATSMPVHLLANSVVGVAFYPQNMNYTTTLLPTEAYNVSNYDYHYSQYSDYYNPDANSWVDFRLGAHYRKLRSYDKFGYQDEDSYPYVGSCGDLNRTALKINPNPFNSSADRCSFIVTRRVHYDEEACGEYFGTLSDFGLARKEYLDSSCYNYINETLHSSRPIAHNCTGLSIKDKCTGSNFGFTSQIEQVCGEFQLVVRLLAAVILAVCISAKAIYMVVTNIRSRSKVKSHCLTFGDVIVAAVLEDIRIPSECLVNGGDFHRRTVSHTCHKHCSKKVEPSATGDEIGHCQKCKKFNIINNMPNLPWPTLATKSKKSLIANFGQTAVTQMITLSFASTGMLVGSIMVGLSFFNKYHLAFCAGWISFAKASTRPLQLASFDGGLKSGLGLELAAFATSNGAQLIYSMLYLLLLYNISLICMEKEWGDFEKGRGRLRCTIVKSESFEQSYLLQMPAKIMLPIVVYSTTMHWLLGLAIYADETVIVSALRQDSMYKVVTVPSALWGSCALMMGMTVGCWWAFTYSREGYIPQMFGSIRAVCSAVSELTDFPVGGIMWGDLTGKPPADMKGAWRHAGLSAGPVDTVIPNELYAGRCGDSGFSIEGKRNALAEKKRV</sequence>
<dbReference type="EMBL" id="JBBWRZ010000011">
    <property type="protein sequence ID" value="KAK8225898.1"/>
    <property type="molecule type" value="Genomic_DNA"/>
</dbReference>
<comment type="caution">
    <text evidence="4">The sequence shown here is derived from an EMBL/GenBank/DDBJ whole genome shotgun (WGS) entry which is preliminary data.</text>
</comment>
<accession>A0ABR1YCK0</accession>
<protein>
    <recommendedName>
        <fullName evidence="3">DUF6536 domain-containing protein</fullName>
    </recommendedName>
</protein>
<feature type="transmembrane region" description="Helical" evidence="2">
    <location>
        <begin position="656"/>
        <end position="674"/>
    </location>
</feature>
<evidence type="ECO:0000256" key="1">
    <source>
        <dbReference type="SAM" id="MobiDB-lite"/>
    </source>
</evidence>
<dbReference type="PANTHER" id="PTHR35395">
    <property type="entry name" value="DUF6536 DOMAIN-CONTAINING PROTEIN"/>
    <property type="match status" value="1"/>
</dbReference>
<reference evidence="4 5" key="1">
    <citation type="submission" date="2024-04" db="EMBL/GenBank/DDBJ databases">
        <title>Phyllosticta paracitricarpa is synonymous to the EU quarantine fungus P. citricarpa based on phylogenomic analyses.</title>
        <authorList>
            <consortium name="Lawrence Berkeley National Laboratory"/>
            <person name="Van Ingen-Buijs V.A."/>
            <person name="Van Westerhoven A.C."/>
            <person name="Haridas S."/>
            <person name="Skiadas P."/>
            <person name="Martin F."/>
            <person name="Groenewald J.Z."/>
            <person name="Crous P.W."/>
            <person name="Seidl M.F."/>
        </authorList>
    </citation>
    <scope>NUCLEOTIDE SEQUENCE [LARGE SCALE GENOMIC DNA]</scope>
    <source>
        <strain evidence="4 5">CBS 123374</strain>
    </source>
</reference>
<feature type="compositionally biased region" description="Polar residues" evidence="1">
    <location>
        <begin position="27"/>
        <end position="37"/>
    </location>
</feature>
<keyword evidence="2" id="KW-0472">Membrane</keyword>
<name>A0ABR1YCK0_9PEZI</name>
<dbReference type="Proteomes" id="UP001492380">
    <property type="component" value="Unassembled WGS sequence"/>
</dbReference>
<evidence type="ECO:0000259" key="3">
    <source>
        <dbReference type="Pfam" id="PF20163"/>
    </source>
</evidence>
<feature type="domain" description="DUF6536" evidence="3">
    <location>
        <begin position="134"/>
        <end position="279"/>
    </location>
</feature>
<keyword evidence="2" id="KW-0812">Transmembrane</keyword>
<dbReference type="Pfam" id="PF20163">
    <property type="entry name" value="DUF6536"/>
    <property type="match status" value="1"/>
</dbReference>
<dbReference type="PANTHER" id="PTHR35395:SF1">
    <property type="entry name" value="DUF6536 DOMAIN-CONTAINING PROTEIN"/>
    <property type="match status" value="1"/>
</dbReference>